<name>A0ACC6P8V2_9BACL</name>
<gene>
    <name evidence="1" type="ORF">WKI47_05475</name>
</gene>
<protein>
    <submittedName>
        <fullName evidence="1">VanZ family protein</fullName>
    </submittedName>
</protein>
<organism evidence="1 2">
    <name type="scientific">Saccharibacillus sacchari</name>
    <dbReference type="NCBI Taxonomy" id="456493"/>
    <lineage>
        <taxon>Bacteria</taxon>
        <taxon>Bacillati</taxon>
        <taxon>Bacillota</taxon>
        <taxon>Bacilli</taxon>
        <taxon>Bacillales</taxon>
        <taxon>Paenibacillaceae</taxon>
        <taxon>Saccharibacillus</taxon>
    </lineage>
</organism>
<sequence>MSKHRKLIFAITSLYTLLIVYFMFFAFGRGDSVADSYTFMFVPDNFLKLPSLSDLLHPTLMDLVSLGNIAAFIPFGLLIPLLYPIRFVRFLLGFVLSITVLETVQALTMLGSFDVDDILRNSTGAAIGYGAYKLGSRTKSVWRSLAVMGMSVVLMLIGTGAVGAGVEQALAKKQGPFVALNEGISGSGSAAQETKPRPFAIGGQEIVPEFNLYDAEDGKKQTYRYKLDQEDFYFRLQYGISDPQDFEGSISLSVNGQEILSDSAAYQGDAPLVFEWYFEQADELTITVEGNEKAWDAGYREMKHWWE</sequence>
<proteinExistence type="predicted"/>
<dbReference type="Proteomes" id="UP001380953">
    <property type="component" value="Unassembled WGS sequence"/>
</dbReference>
<accession>A0ACC6P8V2</accession>
<evidence type="ECO:0000313" key="1">
    <source>
        <dbReference type="EMBL" id="MEJ8303365.1"/>
    </source>
</evidence>
<reference evidence="1" key="1">
    <citation type="submission" date="2024-03" db="EMBL/GenBank/DDBJ databases">
        <title>Whole genome sequecning of epiphytes from Marcgravia umbellata leaves.</title>
        <authorList>
            <person name="Kumar G."/>
            <person name="Savka M.A."/>
        </authorList>
    </citation>
    <scope>NUCLEOTIDE SEQUENCE</scope>
    <source>
        <strain evidence="1">RIT_BL5</strain>
    </source>
</reference>
<comment type="caution">
    <text evidence="1">The sequence shown here is derived from an EMBL/GenBank/DDBJ whole genome shotgun (WGS) entry which is preliminary data.</text>
</comment>
<dbReference type="EMBL" id="JBBKAR010000016">
    <property type="protein sequence ID" value="MEJ8303365.1"/>
    <property type="molecule type" value="Genomic_DNA"/>
</dbReference>
<evidence type="ECO:0000313" key="2">
    <source>
        <dbReference type="Proteomes" id="UP001380953"/>
    </source>
</evidence>
<keyword evidence="2" id="KW-1185">Reference proteome</keyword>